<evidence type="ECO:0000256" key="1">
    <source>
        <dbReference type="ARBA" id="ARBA00006432"/>
    </source>
</evidence>
<feature type="domain" description="AMP-dependent synthetase/ligase" evidence="3">
    <location>
        <begin position="39"/>
        <end position="418"/>
    </location>
</feature>
<dbReference type="InterPro" id="IPR020845">
    <property type="entry name" value="AMP-binding_CS"/>
</dbReference>
<gene>
    <name evidence="5" type="ORF">SAPIO_CDS6546</name>
</gene>
<feature type="domain" description="AMP-binding enzyme C-terminal" evidence="4">
    <location>
        <begin position="469"/>
        <end position="549"/>
    </location>
</feature>
<proteinExistence type="inferred from homology"/>
<evidence type="ECO:0000259" key="4">
    <source>
        <dbReference type="Pfam" id="PF13193"/>
    </source>
</evidence>
<dbReference type="Pfam" id="PF13193">
    <property type="entry name" value="AMP-binding_C"/>
    <property type="match status" value="1"/>
</dbReference>
<reference evidence="5 6" key="1">
    <citation type="journal article" date="2014" name="Genome Announc.">
        <title>Draft genome sequence of the pathogenic fungus Scedosporium apiospermum.</title>
        <authorList>
            <person name="Vandeputte P."/>
            <person name="Ghamrawi S."/>
            <person name="Rechenmann M."/>
            <person name="Iltis A."/>
            <person name="Giraud S."/>
            <person name="Fleury M."/>
            <person name="Thornton C."/>
            <person name="Delhaes L."/>
            <person name="Meyer W."/>
            <person name="Papon N."/>
            <person name="Bouchara J.P."/>
        </authorList>
    </citation>
    <scope>NUCLEOTIDE SEQUENCE [LARGE SCALE GENOMIC DNA]</scope>
    <source>
        <strain evidence="5 6">IHEM 14462</strain>
    </source>
</reference>
<dbReference type="HOGENOM" id="CLU_000022_59_2_1"/>
<dbReference type="InterPro" id="IPR000873">
    <property type="entry name" value="AMP-dep_synth/lig_dom"/>
</dbReference>
<dbReference type="Pfam" id="PF00501">
    <property type="entry name" value="AMP-binding"/>
    <property type="match status" value="1"/>
</dbReference>
<dbReference type="PANTHER" id="PTHR24096:SF149">
    <property type="entry name" value="AMP-BINDING DOMAIN-CONTAINING PROTEIN-RELATED"/>
    <property type="match status" value="1"/>
</dbReference>
<evidence type="ECO:0000313" key="6">
    <source>
        <dbReference type="Proteomes" id="UP000028545"/>
    </source>
</evidence>
<evidence type="ECO:0000259" key="3">
    <source>
        <dbReference type="Pfam" id="PF00501"/>
    </source>
</evidence>
<dbReference type="Gene3D" id="3.30.300.30">
    <property type="match status" value="1"/>
</dbReference>
<dbReference type="GeneID" id="27725618"/>
<dbReference type="AlphaFoldDB" id="A0A084G3Q8"/>
<dbReference type="SUPFAM" id="SSF56801">
    <property type="entry name" value="Acetyl-CoA synthetase-like"/>
    <property type="match status" value="1"/>
</dbReference>
<dbReference type="InterPro" id="IPR025110">
    <property type="entry name" value="AMP-bd_C"/>
</dbReference>
<comment type="similarity">
    <text evidence="1">Belongs to the ATP-dependent AMP-binding enzyme family.</text>
</comment>
<dbReference type="PANTHER" id="PTHR24096">
    <property type="entry name" value="LONG-CHAIN-FATTY-ACID--COA LIGASE"/>
    <property type="match status" value="1"/>
</dbReference>
<comment type="caution">
    <text evidence="5">The sequence shown here is derived from an EMBL/GenBank/DDBJ whole genome shotgun (WGS) entry which is preliminary data.</text>
</comment>
<dbReference type="InterPro" id="IPR045851">
    <property type="entry name" value="AMP-bd_C_sf"/>
</dbReference>
<dbReference type="GO" id="GO:0019748">
    <property type="term" value="P:secondary metabolic process"/>
    <property type="evidence" value="ECO:0007669"/>
    <property type="project" value="TreeGrafter"/>
</dbReference>
<name>A0A084G3Q8_PSEDA</name>
<dbReference type="KEGG" id="sapo:SAPIO_CDS6546"/>
<dbReference type="PROSITE" id="PS00455">
    <property type="entry name" value="AMP_BINDING"/>
    <property type="match status" value="1"/>
</dbReference>
<protein>
    <submittedName>
        <fullName evidence="5">Uncharacterized protein</fullName>
    </submittedName>
</protein>
<dbReference type="Proteomes" id="UP000028545">
    <property type="component" value="Unassembled WGS sequence"/>
</dbReference>
<dbReference type="VEuPathDB" id="FungiDB:SAPIO_CDS6546"/>
<dbReference type="Gene3D" id="3.40.50.12780">
    <property type="entry name" value="N-terminal domain of ligase-like"/>
    <property type="match status" value="1"/>
</dbReference>
<dbReference type="InterPro" id="IPR042099">
    <property type="entry name" value="ANL_N_sf"/>
</dbReference>
<keyword evidence="6" id="KW-1185">Reference proteome</keyword>
<sequence length="571" mass="63081">MSEVYRSKQRIIIPTDLSVTEATLLNDPEPIPDDKVLFEEAFTGHTATYLGFKRQVKEVAAWIKQHLSLEAGDIVTIISPSSIDYVVAAHAVWWLGGVVSMINDGQSPKDLAHGLEVVQPKFLIVDRTVIDKINRSLRTASHVVSDNHIVIFGQTVSYPCWSDTMRRRPDVNPPPTHNDENNSGCALPSLLQLEPYSLHNGDNRQVLAAIVLSSGTTGRPKAVMMSHHNLIAANYQLRADNPQNWRSDMREIFFPPLSHVYATYVVMTGAAWLGYYVCLMPRFDLETFCRLMSKRKATVARLVPPVAKMLAESPITKRFTYPSLEYFTCSAAPLSETTAAHLRKVFPHVVLCQTYGCTEAAGACVQSGVRDRDMARNATGKVIANLEMRFLNSKGEDVGSKGPGEIAIRGPNIMMGYLRDPRATESAMLDGGWYKTGDLGYLDSRDYLVVNGRSKDTIKYNGFQVSPVELEEILLRHPAVDEVAVCGVWSDEAETELVRAYIALKAGIERTAETASSISRFLAGQVSGYKQLRGGVVFLDGLPKSPTGKILRRLLKDVPQGTRSTNPVAKL</sequence>
<dbReference type="EMBL" id="JOWA01000104">
    <property type="protein sequence ID" value="KEZ41970.1"/>
    <property type="molecule type" value="Genomic_DNA"/>
</dbReference>
<dbReference type="GO" id="GO:0016405">
    <property type="term" value="F:CoA-ligase activity"/>
    <property type="evidence" value="ECO:0007669"/>
    <property type="project" value="TreeGrafter"/>
</dbReference>
<dbReference type="RefSeq" id="XP_016641769.1">
    <property type="nucleotide sequence ID" value="XM_016788616.1"/>
</dbReference>
<organism evidence="5 6">
    <name type="scientific">Pseudallescheria apiosperma</name>
    <name type="common">Scedosporium apiospermum</name>
    <dbReference type="NCBI Taxonomy" id="563466"/>
    <lineage>
        <taxon>Eukaryota</taxon>
        <taxon>Fungi</taxon>
        <taxon>Dikarya</taxon>
        <taxon>Ascomycota</taxon>
        <taxon>Pezizomycotina</taxon>
        <taxon>Sordariomycetes</taxon>
        <taxon>Hypocreomycetidae</taxon>
        <taxon>Microascales</taxon>
        <taxon>Microascaceae</taxon>
        <taxon>Scedosporium</taxon>
    </lineage>
</organism>
<dbReference type="OrthoDB" id="1898221at2759"/>
<evidence type="ECO:0000256" key="2">
    <source>
        <dbReference type="ARBA" id="ARBA00022598"/>
    </source>
</evidence>
<evidence type="ECO:0000313" key="5">
    <source>
        <dbReference type="EMBL" id="KEZ41970.1"/>
    </source>
</evidence>
<keyword evidence="2" id="KW-0436">Ligase</keyword>
<dbReference type="OMA" id="KLRGGVW"/>
<accession>A0A084G3Q8</accession>